<sequence length="66" mass="7550">MTTIVDEELVTYDRSLVREEINRIARLLDTVIIPHVQDHPDDEWAQLVLGQLVGVKTALILLARDE</sequence>
<comment type="caution">
    <text evidence="1">The sequence shown here is derived from an EMBL/GenBank/DDBJ whole genome shotgun (WGS) entry which is preliminary data.</text>
</comment>
<dbReference type="Proteomes" id="UP000239415">
    <property type="component" value="Unassembled WGS sequence"/>
</dbReference>
<protein>
    <submittedName>
        <fullName evidence="1">Uncharacterized protein</fullName>
    </submittedName>
</protein>
<dbReference type="OrthoDB" id="3297408at2"/>
<accession>A0A2T0K647</accession>
<dbReference type="RefSeq" id="WP_106324191.1">
    <property type="nucleotide sequence ID" value="NZ_BOMO01000103.1"/>
</dbReference>
<reference evidence="1 2" key="1">
    <citation type="submission" date="2018-03" db="EMBL/GenBank/DDBJ databases">
        <title>Genomic Encyclopedia of Archaeal and Bacterial Type Strains, Phase II (KMG-II): from individual species to whole genera.</title>
        <authorList>
            <person name="Goeker M."/>
        </authorList>
    </citation>
    <scope>NUCLEOTIDE SEQUENCE [LARGE SCALE GENOMIC DNA]</scope>
    <source>
        <strain evidence="1 2">DSM 43146</strain>
    </source>
</reference>
<organism evidence="1 2">
    <name type="scientific">Actinoplanes italicus</name>
    <dbReference type="NCBI Taxonomy" id="113567"/>
    <lineage>
        <taxon>Bacteria</taxon>
        <taxon>Bacillati</taxon>
        <taxon>Actinomycetota</taxon>
        <taxon>Actinomycetes</taxon>
        <taxon>Micromonosporales</taxon>
        <taxon>Micromonosporaceae</taxon>
        <taxon>Actinoplanes</taxon>
    </lineage>
</organism>
<evidence type="ECO:0000313" key="2">
    <source>
        <dbReference type="Proteomes" id="UP000239415"/>
    </source>
</evidence>
<proteinExistence type="predicted"/>
<keyword evidence="2" id="KW-1185">Reference proteome</keyword>
<name>A0A2T0K647_9ACTN</name>
<evidence type="ECO:0000313" key="1">
    <source>
        <dbReference type="EMBL" id="PRX18435.1"/>
    </source>
</evidence>
<dbReference type="AlphaFoldDB" id="A0A2T0K647"/>
<dbReference type="EMBL" id="PVMZ01000013">
    <property type="protein sequence ID" value="PRX18435.1"/>
    <property type="molecule type" value="Genomic_DNA"/>
</dbReference>
<gene>
    <name evidence="1" type="ORF">CLV67_113272</name>
</gene>